<reference evidence="2 3" key="2">
    <citation type="submission" date="2024-10" db="EMBL/GenBank/DDBJ databases">
        <authorList>
            <person name="Ryan C."/>
        </authorList>
    </citation>
    <scope>NUCLEOTIDE SEQUENCE [LARGE SCALE GENOMIC DNA]</scope>
</reference>
<name>A0ABC9BRE7_9POAL</name>
<dbReference type="InterPro" id="IPR001810">
    <property type="entry name" value="F-box_dom"/>
</dbReference>
<proteinExistence type="predicted"/>
<evidence type="ECO:0000313" key="3">
    <source>
        <dbReference type="Proteomes" id="UP001497457"/>
    </source>
</evidence>
<sequence>MVRRRRRLPSSAAPTPAALDDDDIMSEILLRLPPLPSSLPRASLVCKRWRRLVSDPHFLRRFREHHRKPPILGFFSQRVKFAFTSALNSPDSIPDARFSPPLDNAADCKITDCRHGRVLFLNRQMLYFVVWDPVTGEQRGVDFPGAFCDNKSIMNGAVVCAADEQGHVHGACHSSPFQIVLLGCNSEGFFTLVYHSSEICRRGNAGSLLWPQDANPIELPPDAVVCGPYFRTDCQFLITPADDGGINFLCLSDFIAQVWKWNASCDVGAGWMLGSKVDLNNLLSLESRVVTRHPQILGMAEDDNTMFLSTNVGVFMLHLESMKFKKLSIGLRHCTYHYTCYPFTSFYTAGRIAEGV</sequence>
<dbReference type="PANTHER" id="PTHR32133:SF271">
    <property type="entry name" value="F-BOX DOMAIN-CONTAINING PROTEIN"/>
    <property type="match status" value="1"/>
</dbReference>
<dbReference type="SUPFAM" id="SSF81383">
    <property type="entry name" value="F-box domain"/>
    <property type="match status" value="1"/>
</dbReference>
<feature type="domain" description="F-box" evidence="1">
    <location>
        <begin position="22"/>
        <end position="62"/>
    </location>
</feature>
<dbReference type="AlphaFoldDB" id="A0ABC9BRE7"/>
<dbReference type="Gene3D" id="1.20.1280.50">
    <property type="match status" value="1"/>
</dbReference>
<dbReference type="Proteomes" id="UP001497457">
    <property type="component" value="Chromosome 27b"/>
</dbReference>
<protein>
    <recommendedName>
        <fullName evidence="1">F-box domain-containing protein</fullName>
    </recommendedName>
</protein>
<dbReference type="InterPro" id="IPR036047">
    <property type="entry name" value="F-box-like_dom_sf"/>
</dbReference>
<organism evidence="2 3">
    <name type="scientific">Urochloa decumbens</name>
    <dbReference type="NCBI Taxonomy" id="240449"/>
    <lineage>
        <taxon>Eukaryota</taxon>
        <taxon>Viridiplantae</taxon>
        <taxon>Streptophyta</taxon>
        <taxon>Embryophyta</taxon>
        <taxon>Tracheophyta</taxon>
        <taxon>Spermatophyta</taxon>
        <taxon>Magnoliopsida</taxon>
        <taxon>Liliopsida</taxon>
        <taxon>Poales</taxon>
        <taxon>Poaceae</taxon>
        <taxon>PACMAD clade</taxon>
        <taxon>Panicoideae</taxon>
        <taxon>Panicodae</taxon>
        <taxon>Paniceae</taxon>
        <taxon>Melinidinae</taxon>
        <taxon>Urochloa</taxon>
    </lineage>
</organism>
<evidence type="ECO:0000313" key="2">
    <source>
        <dbReference type="EMBL" id="CAL5006409.1"/>
    </source>
</evidence>
<keyword evidence="3" id="KW-1185">Reference proteome</keyword>
<dbReference type="EMBL" id="OZ075137">
    <property type="protein sequence ID" value="CAL5006409.1"/>
    <property type="molecule type" value="Genomic_DNA"/>
</dbReference>
<gene>
    <name evidence="2" type="ORF">URODEC1_LOCUS68014</name>
</gene>
<dbReference type="SMART" id="SM00256">
    <property type="entry name" value="FBOX"/>
    <property type="match status" value="1"/>
</dbReference>
<evidence type="ECO:0000259" key="1">
    <source>
        <dbReference type="SMART" id="SM00256"/>
    </source>
</evidence>
<accession>A0ABC9BRE7</accession>
<reference evidence="3" key="1">
    <citation type="submission" date="2024-06" db="EMBL/GenBank/DDBJ databases">
        <authorList>
            <person name="Ryan C."/>
        </authorList>
    </citation>
    <scope>NUCLEOTIDE SEQUENCE [LARGE SCALE GENOMIC DNA]</scope>
</reference>
<dbReference type="PANTHER" id="PTHR32133">
    <property type="entry name" value="OS07G0120400 PROTEIN"/>
    <property type="match status" value="1"/>
</dbReference>
<dbReference type="Pfam" id="PF00646">
    <property type="entry name" value="F-box"/>
    <property type="match status" value="1"/>
</dbReference>